<name>A0A8B6GM25_MYTGA</name>
<dbReference type="OrthoDB" id="843225at2759"/>
<protein>
    <recommendedName>
        <fullName evidence="1">UspA domain-containing protein</fullName>
    </recommendedName>
</protein>
<dbReference type="InterPro" id="IPR006015">
    <property type="entry name" value="Universal_stress_UspA"/>
</dbReference>
<dbReference type="PANTHER" id="PTHR46989:SF3">
    <property type="entry name" value="USPA DOMAIN-CONTAINING PROTEIN"/>
    <property type="match status" value="1"/>
</dbReference>
<reference evidence="2" key="1">
    <citation type="submission" date="2018-11" db="EMBL/GenBank/DDBJ databases">
        <authorList>
            <person name="Alioto T."/>
            <person name="Alioto T."/>
        </authorList>
    </citation>
    <scope>NUCLEOTIDE SEQUENCE</scope>
</reference>
<gene>
    <name evidence="2" type="ORF">MGAL_10B072729</name>
</gene>
<evidence type="ECO:0000313" key="2">
    <source>
        <dbReference type="EMBL" id="VDI66390.1"/>
    </source>
</evidence>
<evidence type="ECO:0000259" key="1">
    <source>
        <dbReference type="Pfam" id="PF00582"/>
    </source>
</evidence>
<dbReference type="PRINTS" id="PR01438">
    <property type="entry name" value="UNVRSLSTRESS"/>
</dbReference>
<dbReference type="CDD" id="cd23659">
    <property type="entry name" value="USP_At3g01520-like"/>
    <property type="match status" value="1"/>
</dbReference>
<dbReference type="SUPFAM" id="SSF52402">
    <property type="entry name" value="Adenine nucleotide alpha hydrolases-like"/>
    <property type="match status" value="1"/>
</dbReference>
<evidence type="ECO:0000313" key="3">
    <source>
        <dbReference type="Proteomes" id="UP000596742"/>
    </source>
</evidence>
<dbReference type="EMBL" id="UYJE01008708">
    <property type="protein sequence ID" value="VDI66390.1"/>
    <property type="molecule type" value="Genomic_DNA"/>
</dbReference>
<dbReference type="Gene3D" id="3.40.50.620">
    <property type="entry name" value="HUPs"/>
    <property type="match status" value="1"/>
</dbReference>
<dbReference type="InterPro" id="IPR014729">
    <property type="entry name" value="Rossmann-like_a/b/a_fold"/>
</dbReference>
<dbReference type="AlphaFoldDB" id="A0A8B6GM25"/>
<accession>A0A8B6GM25</accession>
<proteinExistence type="predicted"/>
<dbReference type="Proteomes" id="UP000596742">
    <property type="component" value="Unassembled WGS sequence"/>
</dbReference>
<comment type="caution">
    <text evidence="2">The sequence shown here is derived from an EMBL/GenBank/DDBJ whole genome shotgun (WGS) entry which is preliminary data.</text>
</comment>
<sequence length="146" mass="16205">MAKVVICLDGSQYAEDAYNWYVQNFHQAGNKVLFLHSPESYINATTMSPGRVLECQREADAKTAELKAKFISKANADNVEAEFVVESAEKPGHAICEFAQKHDATFIVTGTRGMGKLRRTLLGSVSDFVVHHSHVPVLVCRHTKDK</sequence>
<dbReference type="Pfam" id="PF00582">
    <property type="entry name" value="Usp"/>
    <property type="match status" value="1"/>
</dbReference>
<dbReference type="PANTHER" id="PTHR46989">
    <property type="entry name" value="USP DOMAIN-CONTAINING PROTEIN"/>
    <property type="match status" value="1"/>
</dbReference>
<organism evidence="2 3">
    <name type="scientific">Mytilus galloprovincialis</name>
    <name type="common">Mediterranean mussel</name>
    <dbReference type="NCBI Taxonomy" id="29158"/>
    <lineage>
        <taxon>Eukaryota</taxon>
        <taxon>Metazoa</taxon>
        <taxon>Spiralia</taxon>
        <taxon>Lophotrochozoa</taxon>
        <taxon>Mollusca</taxon>
        <taxon>Bivalvia</taxon>
        <taxon>Autobranchia</taxon>
        <taxon>Pteriomorphia</taxon>
        <taxon>Mytilida</taxon>
        <taxon>Mytiloidea</taxon>
        <taxon>Mytilidae</taxon>
        <taxon>Mytilinae</taxon>
        <taxon>Mytilus</taxon>
    </lineage>
</organism>
<keyword evidence="3" id="KW-1185">Reference proteome</keyword>
<dbReference type="InterPro" id="IPR006016">
    <property type="entry name" value="UspA"/>
</dbReference>
<feature type="domain" description="UspA" evidence="1">
    <location>
        <begin position="3"/>
        <end position="141"/>
    </location>
</feature>